<keyword evidence="5 10" id="KW-0812">Transmembrane</keyword>
<sequence>MKRITIPRLPGTGKLFLIIVAIGTLYLLMLLIFSPTTQFMGIRKVVSVDDIAVNVTGPILVDKVSLSDALRYIPHSTVQTWKERDYLIVFGIPSMDVDGRRRRRYLQRTTCWQFPGVATRSNNFTGSMLVLYVLARHPSKGYEYSAPLVEEANEYHDVITFPTNEGVSNTNKLYSGGGFWGVEAEIAMSRKTYLWLELALRLFPNTSYITKADDDMFLRVPQFLVDLRTLPRHGIYWGNLVWSNYPKRFVFIVGFCMTVSRDVAEQVVSYKPLQDLVRLPYSKEREAEFLSLNMDHEDVLVGRVLYELQYTRLLYVSERKCRFHDIVYGPHYFPLSGKSVLIHHIKEHEYAWLMWRFNKSKIPIPVRYRVPPHYKRKRNRIQFDC</sequence>
<keyword evidence="4 11" id="KW-0808">Transferase</keyword>
<comment type="subcellular location">
    <subcellularLocation>
        <location evidence="1 10">Golgi apparatus membrane</location>
        <topology evidence="1 10">Single-pass type II membrane protein</topology>
    </subcellularLocation>
</comment>
<organism evidence="11 12">
    <name type="scientific">Trypanosoma theileri</name>
    <dbReference type="NCBI Taxonomy" id="67003"/>
    <lineage>
        <taxon>Eukaryota</taxon>
        <taxon>Discoba</taxon>
        <taxon>Euglenozoa</taxon>
        <taxon>Kinetoplastea</taxon>
        <taxon>Metakinetoplastina</taxon>
        <taxon>Trypanosomatida</taxon>
        <taxon>Trypanosomatidae</taxon>
        <taxon>Trypanosoma</taxon>
    </lineage>
</organism>
<comment type="similarity">
    <text evidence="2 10">Belongs to the glycosyltransferase 31 family.</text>
</comment>
<keyword evidence="7 10" id="KW-1133">Transmembrane helix</keyword>
<evidence type="ECO:0000256" key="9">
    <source>
        <dbReference type="ARBA" id="ARBA00023136"/>
    </source>
</evidence>
<dbReference type="OrthoDB" id="252344at2759"/>
<evidence type="ECO:0000256" key="6">
    <source>
        <dbReference type="ARBA" id="ARBA00022968"/>
    </source>
</evidence>
<reference evidence="11 12" key="1">
    <citation type="submission" date="2017-03" db="EMBL/GenBank/DDBJ databases">
        <title>An alternative strategy for trypanosome survival in the mammalian bloodstream revealed through genome and transcriptome analysis of the ubiquitous bovine parasite Trypanosoma (Megatrypanum) theileri.</title>
        <authorList>
            <person name="Kelly S."/>
            <person name="Ivens A."/>
            <person name="Mott A."/>
            <person name="O'Neill E."/>
            <person name="Emms D."/>
            <person name="Macleod O."/>
            <person name="Voorheis P."/>
            <person name="Matthews J."/>
            <person name="Matthews K."/>
            <person name="Carrington M."/>
        </authorList>
    </citation>
    <scope>NUCLEOTIDE SEQUENCE [LARGE SCALE GENOMIC DNA]</scope>
    <source>
        <strain evidence="11">Edinburgh</strain>
    </source>
</reference>
<keyword evidence="12" id="KW-1185">Reference proteome</keyword>
<dbReference type="GO" id="GO:0016758">
    <property type="term" value="F:hexosyltransferase activity"/>
    <property type="evidence" value="ECO:0007669"/>
    <property type="project" value="InterPro"/>
</dbReference>
<keyword evidence="6 10" id="KW-0735">Signal-anchor</keyword>
<feature type="transmembrane region" description="Helical" evidence="10">
    <location>
        <begin position="12"/>
        <end position="33"/>
    </location>
</feature>
<evidence type="ECO:0000256" key="7">
    <source>
        <dbReference type="ARBA" id="ARBA00022989"/>
    </source>
</evidence>
<dbReference type="RefSeq" id="XP_028878851.1">
    <property type="nucleotide sequence ID" value="XM_029029863.1"/>
</dbReference>
<dbReference type="GeneID" id="39989643"/>
<accession>A0A1X0NJ70</accession>
<dbReference type="AlphaFoldDB" id="A0A1X0NJ70"/>
<name>A0A1X0NJ70_9TRYP</name>
<dbReference type="PANTHER" id="PTHR11214:SF351">
    <property type="entry name" value="BETA-1,3-GALACTOSYLTRANSFERASE PVG3"/>
    <property type="match status" value="1"/>
</dbReference>
<dbReference type="EC" id="2.4.1.-" evidence="10"/>
<dbReference type="InterPro" id="IPR002659">
    <property type="entry name" value="Glyco_trans_31"/>
</dbReference>
<comment type="caution">
    <text evidence="11">The sequence shown here is derived from an EMBL/GenBank/DDBJ whole genome shotgun (WGS) entry which is preliminary data.</text>
</comment>
<evidence type="ECO:0000256" key="10">
    <source>
        <dbReference type="RuleBase" id="RU363063"/>
    </source>
</evidence>
<keyword evidence="9 10" id="KW-0472">Membrane</keyword>
<dbReference type="Proteomes" id="UP000192257">
    <property type="component" value="Unassembled WGS sequence"/>
</dbReference>
<evidence type="ECO:0000256" key="3">
    <source>
        <dbReference type="ARBA" id="ARBA00022676"/>
    </source>
</evidence>
<keyword evidence="8 10" id="KW-0333">Golgi apparatus</keyword>
<gene>
    <name evidence="11" type="ORF">TM35_000411550</name>
</gene>
<evidence type="ECO:0000313" key="12">
    <source>
        <dbReference type="Proteomes" id="UP000192257"/>
    </source>
</evidence>
<proteinExistence type="inferred from homology"/>
<evidence type="ECO:0000256" key="1">
    <source>
        <dbReference type="ARBA" id="ARBA00004323"/>
    </source>
</evidence>
<keyword evidence="3 10" id="KW-0328">Glycosyltransferase</keyword>
<evidence type="ECO:0000256" key="4">
    <source>
        <dbReference type="ARBA" id="ARBA00022679"/>
    </source>
</evidence>
<protein>
    <recommendedName>
        <fullName evidence="10">Hexosyltransferase</fullName>
        <ecNumber evidence="10">2.4.1.-</ecNumber>
    </recommendedName>
</protein>
<dbReference type="GO" id="GO:0000139">
    <property type="term" value="C:Golgi membrane"/>
    <property type="evidence" value="ECO:0007669"/>
    <property type="project" value="UniProtKB-SubCell"/>
</dbReference>
<evidence type="ECO:0000313" key="11">
    <source>
        <dbReference type="EMBL" id="ORC84785.1"/>
    </source>
</evidence>
<dbReference type="PANTHER" id="PTHR11214">
    <property type="entry name" value="BETA-1,3-N-ACETYLGLUCOSAMINYLTRANSFERASE"/>
    <property type="match status" value="1"/>
</dbReference>
<dbReference type="EMBL" id="NBCO01000041">
    <property type="protein sequence ID" value="ORC84785.1"/>
    <property type="molecule type" value="Genomic_DNA"/>
</dbReference>
<evidence type="ECO:0000256" key="2">
    <source>
        <dbReference type="ARBA" id="ARBA00008661"/>
    </source>
</evidence>
<evidence type="ECO:0000256" key="8">
    <source>
        <dbReference type="ARBA" id="ARBA00023034"/>
    </source>
</evidence>
<dbReference type="VEuPathDB" id="TriTrypDB:TM35_000411550"/>
<evidence type="ECO:0000256" key="5">
    <source>
        <dbReference type="ARBA" id="ARBA00022692"/>
    </source>
</evidence>